<evidence type="ECO:0000256" key="7">
    <source>
        <dbReference type="ARBA" id="ARBA00023128"/>
    </source>
</evidence>
<sequence>MIRSATYRLIKQSTASRRCLASQKPLLRFCTKASSTPPPSGNSFVHHQPPPPQEAPTPPEVEDDGTAHKKRSNRTKTEGGYEEEQTRVLRAALEHVTRLGWSESAMIFGARDVGISPAIVGSFPRREAALVEFFMDDCLQKFIDRIDSKEELKHLMLSDRLAMLIRIRLELQIPYITKWPQALSIQAQPMNLPTSLKQRAVLVDEIWHAAGEEGSDTDWYVKRTVLGGIYSTTELYMLTDNSPEFHDTWNFLEHRIKDAFDLQKTVKEVGYLAEAVGTSMGKSVQGFMKKLFQG</sequence>
<comment type="function">
    <text evidence="8">Membrane-associated protein that warps the membrane surface to access and bind aromatic isoprenes with high specificity, including ubiquinone (CoQ) isoprene intermediates and presents them directly to Coq7, therefore facilitating the Coq7-mediated hydroxylase step. Participates in the biosynthesis of coenzyme Q, also named ubiquinone, an essential lipid-soluble electron transporter for aerobic cellular respiration.</text>
</comment>
<reference evidence="13 14" key="1">
    <citation type="journal article" date="2020" name="Nat. Food">
        <title>A phased Vanilla planifolia genome enables genetic improvement of flavour and production.</title>
        <authorList>
            <person name="Hasing T."/>
            <person name="Tang H."/>
            <person name="Brym M."/>
            <person name="Khazi F."/>
            <person name="Huang T."/>
            <person name="Chambers A.H."/>
        </authorList>
    </citation>
    <scope>NUCLEOTIDE SEQUENCE [LARGE SCALE GENOMIC DNA]</scope>
    <source>
        <tissue evidence="12">Leaf</tissue>
    </source>
</reference>
<comment type="subcellular location">
    <subcellularLocation>
        <location evidence="1 8">Mitochondrion</location>
    </subcellularLocation>
</comment>
<dbReference type="AlphaFoldDB" id="A0A835QUI1"/>
<evidence type="ECO:0000256" key="5">
    <source>
        <dbReference type="ARBA" id="ARBA00022946"/>
    </source>
</evidence>
<evidence type="ECO:0000256" key="3">
    <source>
        <dbReference type="ARBA" id="ARBA00010766"/>
    </source>
</evidence>
<evidence type="ECO:0000256" key="1">
    <source>
        <dbReference type="ARBA" id="ARBA00004173"/>
    </source>
</evidence>
<organism evidence="12 14">
    <name type="scientific">Vanilla planifolia</name>
    <name type="common">Vanilla</name>
    <dbReference type="NCBI Taxonomy" id="51239"/>
    <lineage>
        <taxon>Eukaryota</taxon>
        <taxon>Viridiplantae</taxon>
        <taxon>Streptophyta</taxon>
        <taxon>Embryophyta</taxon>
        <taxon>Tracheophyta</taxon>
        <taxon>Spermatophyta</taxon>
        <taxon>Magnoliopsida</taxon>
        <taxon>Liliopsida</taxon>
        <taxon>Asparagales</taxon>
        <taxon>Orchidaceae</taxon>
        <taxon>Vanilloideae</taxon>
        <taxon>Vanilleae</taxon>
        <taxon>Vanilla</taxon>
    </lineage>
</organism>
<dbReference type="GO" id="GO:0008289">
    <property type="term" value="F:lipid binding"/>
    <property type="evidence" value="ECO:0007669"/>
    <property type="project" value="UniProtKB-UniRule"/>
</dbReference>
<feature type="domain" description="COQ9 C-terminal" evidence="10">
    <location>
        <begin position="193"/>
        <end position="262"/>
    </location>
</feature>
<dbReference type="Proteomes" id="UP000639772">
    <property type="component" value="Chromosome 6"/>
</dbReference>
<evidence type="ECO:0000256" key="9">
    <source>
        <dbReference type="SAM" id="MobiDB-lite"/>
    </source>
</evidence>
<dbReference type="OrthoDB" id="619536at2759"/>
<dbReference type="PANTHER" id="PTHR21427">
    <property type="entry name" value="UBIQUINONE BIOSYNTHESIS PROTEIN COQ9, MITOCHONDRIAL"/>
    <property type="match status" value="1"/>
</dbReference>
<accession>A0A835QUI1</accession>
<dbReference type="GO" id="GO:0006744">
    <property type="term" value="P:ubiquinone biosynthetic process"/>
    <property type="evidence" value="ECO:0007669"/>
    <property type="project" value="UniProtKB-UniRule"/>
</dbReference>
<name>A0A835QUI1_VANPL</name>
<dbReference type="Pfam" id="PF08511">
    <property type="entry name" value="COQ9"/>
    <property type="match status" value="1"/>
</dbReference>
<dbReference type="InterPro" id="IPR012762">
    <property type="entry name" value="Ubiq_biosynth_COQ9"/>
</dbReference>
<evidence type="ECO:0000256" key="8">
    <source>
        <dbReference type="RuleBase" id="RU366063"/>
    </source>
</evidence>
<comment type="caution">
    <text evidence="12">The sequence shown here is derived from an EMBL/GenBank/DDBJ whole genome shotgun (WGS) entry which is preliminary data.</text>
</comment>
<dbReference type="InterPro" id="IPR013718">
    <property type="entry name" value="COQ9_C"/>
</dbReference>
<proteinExistence type="inferred from homology"/>
<keyword evidence="5" id="KW-0809">Transit peptide</keyword>
<evidence type="ECO:0000313" key="14">
    <source>
        <dbReference type="Proteomes" id="UP000639772"/>
    </source>
</evidence>
<feature type="compositionally biased region" description="Pro residues" evidence="9">
    <location>
        <begin position="48"/>
        <end position="59"/>
    </location>
</feature>
<evidence type="ECO:0000313" key="12">
    <source>
        <dbReference type="EMBL" id="KAG0478123.1"/>
    </source>
</evidence>
<dbReference type="Gene3D" id="1.10.357.10">
    <property type="entry name" value="Tetracycline Repressor, domain 2"/>
    <property type="match status" value="1"/>
</dbReference>
<keyword evidence="7 8" id="KW-0496">Mitochondrion</keyword>
<feature type="compositionally biased region" description="Basic and acidic residues" evidence="9">
    <location>
        <begin position="75"/>
        <end position="85"/>
    </location>
</feature>
<keyword evidence="4 8" id="KW-0831">Ubiquinone biosynthesis</keyword>
<feature type="region of interest" description="Disordered" evidence="9">
    <location>
        <begin position="31"/>
        <end position="85"/>
    </location>
</feature>
<dbReference type="GO" id="GO:0005743">
    <property type="term" value="C:mitochondrial inner membrane"/>
    <property type="evidence" value="ECO:0007669"/>
    <property type="project" value="TreeGrafter"/>
</dbReference>
<dbReference type="UniPathway" id="UPA00232"/>
<keyword evidence="6 8" id="KW-0446">Lipid-binding</keyword>
<dbReference type="Proteomes" id="UP000636800">
    <property type="component" value="Chromosome 6"/>
</dbReference>
<dbReference type="NCBIfam" id="TIGR02396">
    <property type="entry name" value="diverge_rpsU"/>
    <property type="match status" value="1"/>
</dbReference>
<evidence type="ECO:0000256" key="6">
    <source>
        <dbReference type="ARBA" id="ARBA00023121"/>
    </source>
</evidence>
<dbReference type="EMBL" id="JADCNM010000006">
    <property type="protein sequence ID" value="KAG0478123.1"/>
    <property type="molecule type" value="Genomic_DNA"/>
</dbReference>
<evidence type="ECO:0000259" key="10">
    <source>
        <dbReference type="Pfam" id="PF08511"/>
    </source>
</evidence>
<evidence type="ECO:0000256" key="4">
    <source>
        <dbReference type="ARBA" id="ARBA00022688"/>
    </source>
</evidence>
<dbReference type="FunFam" id="1.10.357.10:FF:000004">
    <property type="entry name" value="Ubiquinone biosynthesis protein COQ9, mitochondrial"/>
    <property type="match status" value="1"/>
</dbReference>
<comment type="pathway">
    <text evidence="2 8">Cofactor biosynthesis; ubiquinone biosynthesis.</text>
</comment>
<gene>
    <name evidence="12" type="ORF">HPP92_012842</name>
    <name evidence="11" type="ORF">HPP92_013279</name>
</gene>
<keyword evidence="13" id="KW-1185">Reference proteome</keyword>
<evidence type="ECO:0000313" key="11">
    <source>
        <dbReference type="EMBL" id="KAG0476438.1"/>
    </source>
</evidence>
<evidence type="ECO:0000313" key="13">
    <source>
        <dbReference type="Proteomes" id="UP000636800"/>
    </source>
</evidence>
<evidence type="ECO:0000256" key="2">
    <source>
        <dbReference type="ARBA" id="ARBA00004749"/>
    </source>
</evidence>
<comment type="similarity">
    <text evidence="3 8">Belongs to the COQ9 family.</text>
</comment>
<dbReference type="PANTHER" id="PTHR21427:SF19">
    <property type="entry name" value="UBIQUINONE BIOSYNTHESIS PROTEIN COQ9, MITOCHONDRIAL"/>
    <property type="match status" value="1"/>
</dbReference>
<dbReference type="EMBL" id="JADCNL010000006">
    <property type="protein sequence ID" value="KAG0476438.1"/>
    <property type="molecule type" value="Genomic_DNA"/>
</dbReference>
<protein>
    <recommendedName>
        <fullName evidence="8">Ubiquinone biosynthesis protein</fullName>
    </recommendedName>
</protein>